<proteinExistence type="predicted"/>
<evidence type="ECO:0000313" key="2">
    <source>
        <dbReference type="Proteomes" id="UP000789920"/>
    </source>
</evidence>
<organism evidence="1 2">
    <name type="scientific">Racocetra persica</name>
    <dbReference type="NCBI Taxonomy" id="160502"/>
    <lineage>
        <taxon>Eukaryota</taxon>
        <taxon>Fungi</taxon>
        <taxon>Fungi incertae sedis</taxon>
        <taxon>Mucoromycota</taxon>
        <taxon>Glomeromycotina</taxon>
        <taxon>Glomeromycetes</taxon>
        <taxon>Diversisporales</taxon>
        <taxon>Gigasporaceae</taxon>
        <taxon>Racocetra</taxon>
    </lineage>
</organism>
<feature type="non-terminal residue" evidence="1">
    <location>
        <position position="55"/>
    </location>
</feature>
<gene>
    <name evidence="1" type="ORF">RPERSI_LOCUS32191</name>
</gene>
<evidence type="ECO:0000313" key="1">
    <source>
        <dbReference type="EMBL" id="CAG8842164.1"/>
    </source>
</evidence>
<keyword evidence="2" id="KW-1185">Reference proteome</keyword>
<dbReference type="Proteomes" id="UP000789920">
    <property type="component" value="Unassembled WGS sequence"/>
</dbReference>
<sequence>KENISADDGSDDDSPGWSECKECYGSKKNFVIFMVVLYANGKEIETIFSCTIDIV</sequence>
<comment type="caution">
    <text evidence="1">The sequence shown here is derived from an EMBL/GenBank/DDBJ whole genome shotgun (WGS) entry which is preliminary data.</text>
</comment>
<protein>
    <submittedName>
        <fullName evidence="1">6950_t:CDS:1</fullName>
    </submittedName>
</protein>
<name>A0ACA9SLS1_9GLOM</name>
<feature type="non-terminal residue" evidence="1">
    <location>
        <position position="1"/>
    </location>
</feature>
<dbReference type="EMBL" id="CAJVQC010133240">
    <property type="protein sequence ID" value="CAG8842164.1"/>
    <property type="molecule type" value="Genomic_DNA"/>
</dbReference>
<reference evidence="1" key="1">
    <citation type="submission" date="2021-06" db="EMBL/GenBank/DDBJ databases">
        <authorList>
            <person name="Kallberg Y."/>
            <person name="Tangrot J."/>
            <person name="Rosling A."/>
        </authorList>
    </citation>
    <scope>NUCLEOTIDE SEQUENCE</scope>
    <source>
        <strain evidence="1">MA461A</strain>
    </source>
</reference>
<accession>A0ACA9SLS1</accession>